<feature type="binding site" evidence="15">
    <location>
        <position position="538"/>
    </location>
    <ligand>
        <name>[4Fe-4S] cluster</name>
        <dbReference type="ChEBI" id="CHEBI:49883"/>
        <label>1</label>
    </ligand>
</feature>
<dbReference type="eggNOG" id="COG4231">
    <property type="taxonomic scope" value="Bacteria"/>
</dbReference>
<keyword evidence="18" id="KW-1185">Reference proteome</keyword>
<dbReference type="PROSITE" id="PS51379">
    <property type="entry name" value="4FE4S_FER_2"/>
    <property type="match status" value="2"/>
</dbReference>
<feature type="binding site" evidence="15">
    <location>
        <position position="541"/>
    </location>
    <ligand>
        <name>[4Fe-4S] cluster</name>
        <dbReference type="ChEBI" id="CHEBI:49883"/>
        <label>1</label>
    </ligand>
</feature>
<dbReference type="PANTHER" id="PTHR43710">
    <property type="entry name" value="2-HYDROXYACYL-COA LYASE"/>
    <property type="match status" value="1"/>
</dbReference>
<sequence length="589" mass="63931">MKTKAVLTGNEAVARGAWEAGVGLGVGYPGTPSTEILENLALYKGPEVVWAVNEKVALEEAYGASIGGLRTLVTMKHVGLNVAADPLFTAAYMGVNGGMVIAVADDPGMHSSQNEQDNRWYALHAKVPMLEPSDSQECLLYTRLAFELSERYDVPVLLRLVTRTSHARGVVELSADTEYERVRYEYVRDPKKYMSLPANCRLRKQILEKNLAAVVSDEAVKTLDVMDITGTDVGIITAGASYNYVREVFGDRYSVLKLGLVYPLNEGIIREFAGKVKEIYVVEELDPYLEMSIKALGIRCEGKKYITSFFELNPQIIADSLAEAGLVVPEREAAVDEPLEVPARPPLLCAGCPHRGFFYAARREKVMLTGDIGCYALGGVPPLEAIDASICMGGGYTLALGLSLIAPEGEKVFGCMGDSTFYHSGITGAIEAVYNNRSIIPVVLDNRITAMTGHQENPGTGRLLKGEAAYEQQPEKLLQAVGYDRVLVVHAYELESLRKAIREAKEAADRVAIVVKTPCRLLKGVKPGVPYKVDAGVCRKCKACLKLGCPAISLNPEGVPAIDPITCFGCGLCAQVCRNKAIDEVEEEE</sequence>
<evidence type="ECO:0000256" key="3">
    <source>
        <dbReference type="ARBA" id="ARBA00012812"/>
    </source>
</evidence>
<evidence type="ECO:0000256" key="6">
    <source>
        <dbReference type="ARBA" id="ARBA00022485"/>
    </source>
</evidence>
<dbReference type="Proteomes" id="UP000000467">
    <property type="component" value="Chromosome"/>
</dbReference>
<feature type="binding site" evidence="15">
    <location>
        <position position="577"/>
    </location>
    <ligand>
        <name>[4Fe-4S] cluster</name>
        <dbReference type="ChEBI" id="CHEBI:49883"/>
        <label>1</label>
    </ligand>
</feature>
<evidence type="ECO:0000313" key="18">
    <source>
        <dbReference type="Proteomes" id="UP000000467"/>
    </source>
</evidence>
<keyword evidence="6 14" id="KW-0004">4Fe-4S</keyword>
<dbReference type="GO" id="GO:0043805">
    <property type="term" value="F:indolepyruvate ferredoxin oxidoreductase activity"/>
    <property type="evidence" value="ECO:0007669"/>
    <property type="project" value="UniProtKB-UniRule"/>
</dbReference>
<dbReference type="InterPro" id="IPR009014">
    <property type="entry name" value="Transketo_C/PFOR_II"/>
</dbReference>
<dbReference type="SUPFAM" id="SSF52922">
    <property type="entry name" value="TK C-terminal domain-like"/>
    <property type="match status" value="1"/>
</dbReference>
<keyword evidence="7 14" id="KW-0479">Metal-binding</keyword>
<evidence type="ECO:0000256" key="14">
    <source>
        <dbReference type="PIRNR" id="PIRNR006439"/>
    </source>
</evidence>
<name>K4LF52_THEPS</name>
<dbReference type="InterPro" id="IPR045025">
    <property type="entry name" value="HACL1-like"/>
</dbReference>
<organism evidence="17 18">
    <name type="scientific">Thermacetogenium phaeum (strain ATCC BAA-254 / DSM 26808 / PB)</name>
    <dbReference type="NCBI Taxonomy" id="1089553"/>
    <lineage>
        <taxon>Bacteria</taxon>
        <taxon>Bacillati</taxon>
        <taxon>Bacillota</taxon>
        <taxon>Clostridia</taxon>
        <taxon>Thermoanaerobacterales</taxon>
        <taxon>Thermoanaerobacteraceae</taxon>
        <taxon>Thermacetogenium</taxon>
    </lineage>
</organism>
<evidence type="ECO:0000256" key="4">
    <source>
        <dbReference type="ARBA" id="ARBA00017710"/>
    </source>
</evidence>
<evidence type="ECO:0000256" key="13">
    <source>
        <dbReference type="ARBA" id="ARBA00048332"/>
    </source>
</evidence>
<comment type="subunit">
    <text evidence="2">Heterodimer of the IorA and IorB subunits.</text>
</comment>
<dbReference type="KEGG" id="tpz:Tph_c04800"/>
<dbReference type="SUPFAM" id="SSF52518">
    <property type="entry name" value="Thiamin diphosphate-binding fold (THDP-binding)"/>
    <property type="match status" value="2"/>
</dbReference>
<evidence type="ECO:0000256" key="8">
    <source>
        <dbReference type="ARBA" id="ARBA00022982"/>
    </source>
</evidence>
<dbReference type="PIRSF" id="PIRSF006439">
    <property type="entry name" value="Indolepyruvate_ferr_oxidored"/>
    <property type="match status" value="1"/>
</dbReference>
<dbReference type="STRING" id="1089553.Tph_c04800"/>
<evidence type="ECO:0000256" key="7">
    <source>
        <dbReference type="ARBA" id="ARBA00022723"/>
    </source>
</evidence>
<feature type="binding site" evidence="15">
    <location>
        <position position="567"/>
    </location>
    <ligand>
        <name>[4Fe-4S] cluster</name>
        <dbReference type="ChEBI" id="CHEBI:49883"/>
        <label>2</label>
    </ligand>
</feature>
<evidence type="ECO:0000256" key="1">
    <source>
        <dbReference type="ARBA" id="ARBA00002995"/>
    </source>
</evidence>
<dbReference type="GO" id="GO:0051539">
    <property type="term" value="F:4 iron, 4 sulfur cluster binding"/>
    <property type="evidence" value="ECO:0007669"/>
    <property type="project" value="UniProtKB-UniRule"/>
</dbReference>
<keyword evidence="17" id="KW-0670">Pyruvate</keyword>
<dbReference type="InterPro" id="IPR029061">
    <property type="entry name" value="THDP-binding"/>
</dbReference>
<reference evidence="17 18" key="1">
    <citation type="journal article" date="2012" name="BMC Genomics">
        <title>Genome-guided analysis of physiological and morphological traits of the fermentative acetate oxidizer Thermacetogenium phaeum.</title>
        <authorList>
            <person name="Oehler D."/>
            <person name="Poehlein A."/>
            <person name="Leimbach A."/>
            <person name="Muller N."/>
            <person name="Daniel R."/>
            <person name="Gottschalk G."/>
            <person name="Schink B."/>
        </authorList>
    </citation>
    <scope>NUCLEOTIDE SEQUENCE [LARGE SCALE GENOMIC DNA]</scope>
    <source>
        <strain evidence="18">ATCC BAA-254 / DSM 26808 / PB</strain>
    </source>
</reference>
<dbReference type="AlphaFoldDB" id="K4LF52"/>
<dbReference type="GO" id="GO:0030976">
    <property type="term" value="F:thiamine pyrophosphate binding"/>
    <property type="evidence" value="ECO:0007669"/>
    <property type="project" value="InterPro"/>
</dbReference>
<keyword evidence="10 14" id="KW-0408">Iron</keyword>
<accession>K4LF52</accession>
<evidence type="ECO:0000256" key="9">
    <source>
        <dbReference type="ARBA" id="ARBA00023002"/>
    </source>
</evidence>
<evidence type="ECO:0000256" key="12">
    <source>
        <dbReference type="ARBA" id="ARBA00030514"/>
    </source>
</evidence>
<dbReference type="EC" id="1.2.7.8" evidence="3 14"/>
<comment type="catalytic activity">
    <reaction evidence="13 14">
        <text>indole-3-pyruvate + 2 oxidized [2Fe-2S]-[ferredoxin] + CoA = (indol-3-yl)acetyl-CoA + 2 reduced [2Fe-2S]-[ferredoxin] + CO2 + H(+)</text>
        <dbReference type="Rhea" id="RHEA:12645"/>
        <dbReference type="Rhea" id="RHEA-COMP:10000"/>
        <dbReference type="Rhea" id="RHEA-COMP:10001"/>
        <dbReference type="ChEBI" id="CHEBI:15378"/>
        <dbReference type="ChEBI" id="CHEBI:16526"/>
        <dbReference type="ChEBI" id="CHEBI:17640"/>
        <dbReference type="ChEBI" id="CHEBI:33737"/>
        <dbReference type="ChEBI" id="CHEBI:33738"/>
        <dbReference type="ChEBI" id="CHEBI:57271"/>
        <dbReference type="ChEBI" id="CHEBI:57287"/>
        <dbReference type="EC" id="1.2.7.8"/>
    </reaction>
</comment>
<dbReference type="EMBL" id="CP003732">
    <property type="protein sequence ID" value="AFV10722.1"/>
    <property type="molecule type" value="Genomic_DNA"/>
</dbReference>
<protein>
    <recommendedName>
        <fullName evidence="4 14">Indolepyruvate oxidoreductase subunit IorA</fullName>
        <shortName evidence="14">IOR</shortName>
        <ecNumber evidence="3 14">1.2.7.8</ecNumber>
    </recommendedName>
    <alternativeName>
        <fullName evidence="12 14">Indolepyruvate ferredoxin oxidoreductase subunit alpha</fullName>
    </alternativeName>
</protein>
<evidence type="ECO:0000256" key="11">
    <source>
        <dbReference type="ARBA" id="ARBA00023014"/>
    </source>
</evidence>
<feature type="domain" description="4Fe-4S ferredoxin-type" evidence="16">
    <location>
        <begin position="529"/>
        <end position="557"/>
    </location>
</feature>
<feature type="domain" description="4Fe-4S ferredoxin-type" evidence="16">
    <location>
        <begin position="558"/>
        <end position="587"/>
    </location>
</feature>
<keyword evidence="8 14" id="KW-0249">Electron transport</keyword>
<dbReference type="Pfam" id="PF01855">
    <property type="entry name" value="POR_N"/>
    <property type="match status" value="1"/>
</dbReference>
<dbReference type="RefSeq" id="WP_015049640.1">
    <property type="nucleotide sequence ID" value="NZ_KI912609.1"/>
</dbReference>
<dbReference type="InterPro" id="IPR017896">
    <property type="entry name" value="4Fe4S_Fe-S-bd"/>
</dbReference>
<evidence type="ECO:0000259" key="16">
    <source>
        <dbReference type="PROSITE" id="PS51379"/>
    </source>
</evidence>
<comment type="cofactor">
    <cofactor evidence="14 15">
        <name>[4Fe-4S] cluster</name>
        <dbReference type="ChEBI" id="CHEBI:49883"/>
    </cofactor>
    <text evidence="14 15">Binds 2 [4Fe-4S] clusters. In this family the first cluster has a non-standard and varying [4Fe-4S] binding motif CX(2)CX(2)CX(4-5)CP.</text>
</comment>
<evidence type="ECO:0000313" key="17">
    <source>
        <dbReference type="EMBL" id="AFV10722.1"/>
    </source>
</evidence>
<dbReference type="HOGENOM" id="CLU_017727_0_0_9"/>
<dbReference type="InterPro" id="IPR017721">
    <property type="entry name" value="IorA"/>
</dbReference>
<dbReference type="InterPro" id="IPR002880">
    <property type="entry name" value="Pyrv_Fd/Flavodoxin_OxRdtase_N"/>
</dbReference>
<dbReference type="FunFam" id="3.40.50.970:FF:000039">
    <property type="entry name" value="Indolepyruvate oxidoreductase subunit IorA"/>
    <property type="match status" value="1"/>
</dbReference>
<dbReference type="CDD" id="cd02008">
    <property type="entry name" value="TPP_IOR_alpha"/>
    <property type="match status" value="1"/>
</dbReference>
<proteinExistence type="predicted"/>
<feature type="binding site" evidence="15">
    <location>
        <position position="544"/>
    </location>
    <ligand>
        <name>[4Fe-4S] cluster</name>
        <dbReference type="ChEBI" id="CHEBI:49883"/>
        <label>1</label>
    </ligand>
</feature>
<dbReference type="Gene3D" id="3.40.50.970">
    <property type="match status" value="2"/>
</dbReference>
<gene>
    <name evidence="17" type="primary">iorA1</name>
    <name evidence="17" type="ordered locus">Tph_c04800</name>
</gene>
<feature type="binding site" evidence="15">
    <location>
        <position position="570"/>
    </location>
    <ligand>
        <name>[4Fe-4S] cluster</name>
        <dbReference type="ChEBI" id="CHEBI:49883"/>
        <label>2</label>
    </ligand>
</feature>
<keyword evidence="5 14" id="KW-0813">Transport</keyword>
<comment type="function">
    <text evidence="1 14">Catalyzes the ferredoxin-dependent oxidative decarboxylation of arylpyruvates.</text>
</comment>
<evidence type="ECO:0000256" key="2">
    <source>
        <dbReference type="ARBA" id="ARBA00011238"/>
    </source>
</evidence>
<feature type="binding site" evidence="15">
    <location>
        <position position="573"/>
    </location>
    <ligand>
        <name>[4Fe-4S] cluster</name>
        <dbReference type="ChEBI" id="CHEBI:49883"/>
        <label>2</label>
    </ligand>
</feature>
<dbReference type="InterPro" id="IPR011766">
    <property type="entry name" value="TPP_enzyme_TPP-bd"/>
</dbReference>
<dbReference type="Gene3D" id="3.30.70.20">
    <property type="match status" value="1"/>
</dbReference>
<dbReference type="PANTHER" id="PTHR43710:SF5">
    <property type="entry name" value="INDOLEPYRUVATE FERREDOXIN OXIDOREDUCTASE ALPHA SUBUNIT"/>
    <property type="match status" value="1"/>
</dbReference>
<keyword evidence="11 14" id="KW-0411">Iron-sulfur</keyword>
<dbReference type="GO" id="GO:0046872">
    <property type="term" value="F:metal ion binding"/>
    <property type="evidence" value="ECO:0007669"/>
    <property type="project" value="UniProtKB-UniRule"/>
</dbReference>
<feature type="binding site" evidence="15">
    <location>
        <position position="549"/>
    </location>
    <ligand>
        <name>[4Fe-4S] cluster</name>
        <dbReference type="ChEBI" id="CHEBI:49883"/>
        <label>2</label>
    </ligand>
</feature>
<dbReference type="CDD" id="cd07034">
    <property type="entry name" value="TPP_PYR_PFOR_IOR-alpha_like"/>
    <property type="match status" value="1"/>
</dbReference>
<evidence type="ECO:0000256" key="10">
    <source>
        <dbReference type="ARBA" id="ARBA00023004"/>
    </source>
</evidence>
<dbReference type="Pfam" id="PF02775">
    <property type="entry name" value="TPP_enzyme_C"/>
    <property type="match status" value="1"/>
</dbReference>
<evidence type="ECO:0000256" key="5">
    <source>
        <dbReference type="ARBA" id="ARBA00022448"/>
    </source>
</evidence>
<evidence type="ECO:0000256" key="15">
    <source>
        <dbReference type="PIRSR" id="PIRSR006439-50"/>
    </source>
</evidence>
<keyword evidence="9 14" id="KW-0560">Oxidoreductase</keyword>